<dbReference type="AlphaFoldDB" id="A0A1I3U0T2"/>
<protein>
    <recommendedName>
        <fullName evidence="4">Mycothiol maleylpyruvate isomerase N-terminal domain-containing protein</fullName>
    </recommendedName>
</protein>
<name>A0A1I3U0T2_9ACTN</name>
<accession>A0A1I3U0T2</accession>
<reference evidence="3" key="1">
    <citation type="submission" date="2016-10" db="EMBL/GenBank/DDBJ databases">
        <authorList>
            <person name="Varghese N."/>
            <person name="Submissions S."/>
        </authorList>
    </citation>
    <scope>NUCLEOTIDE SEQUENCE [LARGE SCALE GENOMIC DNA]</scope>
    <source>
        <strain evidence="3">PL19</strain>
    </source>
</reference>
<feature type="compositionally biased region" description="Pro residues" evidence="1">
    <location>
        <begin position="1"/>
        <end position="16"/>
    </location>
</feature>
<dbReference type="EMBL" id="FOSG01000001">
    <property type="protein sequence ID" value="SFJ76595.1"/>
    <property type="molecule type" value="Genomic_DNA"/>
</dbReference>
<dbReference type="Proteomes" id="UP000198928">
    <property type="component" value="Unassembled WGS sequence"/>
</dbReference>
<evidence type="ECO:0000256" key="1">
    <source>
        <dbReference type="SAM" id="MobiDB-lite"/>
    </source>
</evidence>
<sequence length="98" mass="10355">MPAVPPPAEPGPPRPASSPVTADDLQLTVRRAVDALRPAPADGWGRMAGTLEWDCWETVEHLADDLFSYAVYADLPGRPARPPGAGTASRAPERVSPS</sequence>
<evidence type="ECO:0008006" key="4">
    <source>
        <dbReference type="Google" id="ProtNLM"/>
    </source>
</evidence>
<feature type="region of interest" description="Disordered" evidence="1">
    <location>
        <begin position="1"/>
        <end position="22"/>
    </location>
</feature>
<evidence type="ECO:0000313" key="3">
    <source>
        <dbReference type="Proteomes" id="UP000198928"/>
    </source>
</evidence>
<gene>
    <name evidence="2" type="ORF">SAMN05192584_101215</name>
</gene>
<organism evidence="2 3">
    <name type="scientific">Streptomyces pini</name>
    <dbReference type="NCBI Taxonomy" id="1520580"/>
    <lineage>
        <taxon>Bacteria</taxon>
        <taxon>Bacillati</taxon>
        <taxon>Actinomycetota</taxon>
        <taxon>Actinomycetes</taxon>
        <taxon>Kitasatosporales</taxon>
        <taxon>Streptomycetaceae</taxon>
        <taxon>Streptomyces</taxon>
    </lineage>
</organism>
<evidence type="ECO:0000313" key="2">
    <source>
        <dbReference type="EMBL" id="SFJ76595.1"/>
    </source>
</evidence>
<proteinExistence type="predicted"/>
<keyword evidence="3" id="KW-1185">Reference proteome</keyword>
<feature type="region of interest" description="Disordered" evidence="1">
    <location>
        <begin position="77"/>
        <end position="98"/>
    </location>
</feature>